<reference evidence="2" key="1">
    <citation type="journal article" date="2021" name="bioRxiv">
        <title>Whole Genome Assembly and Annotation of Northern Wild Rice, Zizania palustris L., Supports a Whole Genome Duplication in the Zizania Genus.</title>
        <authorList>
            <person name="Haas M."/>
            <person name="Kono T."/>
            <person name="Macchietto M."/>
            <person name="Millas R."/>
            <person name="McGilp L."/>
            <person name="Shao M."/>
            <person name="Duquette J."/>
            <person name="Hirsch C.N."/>
            <person name="Kimball J."/>
        </authorList>
    </citation>
    <scope>NUCLEOTIDE SEQUENCE</scope>
    <source>
        <tissue evidence="2">Fresh leaf tissue</tissue>
    </source>
</reference>
<evidence type="ECO:0000313" key="2">
    <source>
        <dbReference type="EMBL" id="KAG8061284.1"/>
    </source>
</evidence>
<organism evidence="2 3">
    <name type="scientific">Zizania palustris</name>
    <name type="common">Northern wild rice</name>
    <dbReference type="NCBI Taxonomy" id="103762"/>
    <lineage>
        <taxon>Eukaryota</taxon>
        <taxon>Viridiplantae</taxon>
        <taxon>Streptophyta</taxon>
        <taxon>Embryophyta</taxon>
        <taxon>Tracheophyta</taxon>
        <taxon>Spermatophyta</taxon>
        <taxon>Magnoliopsida</taxon>
        <taxon>Liliopsida</taxon>
        <taxon>Poales</taxon>
        <taxon>Poaceae</taxon>
        <taxon>BOP clade</taxon>
        <taxon>Oryzoideae</taxon>
        <taxon>Oryzeae</taxon>
        <taxon>Zizaniinae</taxon>
        <taxon>Zizania</taxon>
    </lineage>
</organism>
<feature type="region of interest" description="Disordered" evidence="1">
    <location>
        <begin position="22"/>
        <end position="90"/>
    </location>
</feature>
<dbReference type="Proteomes" id="UP000729402">
    <property type="component" value="Unassembled WGS sequence"/>
</dbReference>
<dbReference type="EMBL" id="JAAALK010000286">
    <property type="protein sequence ID" value="KAG8061284.1"/>
    <property type="molecule type" value="Genomic_DNA"/>
</dbReference>
<name>A0A8J5STN5_ZIZPA</name>
<accession>A0A8J5STN5</accession>
<proteinExistence type="predicted"/>
<feature type="region of interest" description="Disordered" evidence="1">
    <location>
        <begin position="111"/>
        <end position="154"/>
    </location>
</feature>
<comment type="caution">
    <text evidence="2">The sequence shown here is derived from an EMBL/GenBank/DDBJ whole genome shotgun (WGS) entry which is preliminary data.</text>
</comment>
<reference evidence="2" key="2">
    <citation type="submission" date="2021-02" db="EMBL/GenBank/DDBJ databases">
        <authorList>
            <person name="Kimball J.A."/>
            <person name="Haas M.W."/>
            <person name="Macchietto M."/>
            <person name="Kono T."/>
            <person name="Duquette J."/>
            <person name="Shao M."/>
        </authorList>
    </citation>
    <scope>NUCLEOTIDE SEQUENCE</scope>
    <source>
        <tissue evidence="2">Fresh leaf tissue</tissue>
    </source>
</reference>
<keyword evidence="3" id="KW-1185">Reference proteome</keyword>
<protein>
    <submittedName>
        <fullName evidence="2">Uncharacterized protein</fullName>
    </submittedName>
</protein>
<evidence type="ECO:0000313" key="3">
    <source>
        <dbReference type="Proteomes" id="UP000729402"/>
    </source>
</evidence>
<sequence length="154" mass="16727">MRTGRPNSLYGRQHCRLLPRPQCPRPHRRIPRRILPPPPPAAAGHRLVLLDAGRHLPHAPPPADPGGATAQPPNAGLPPTSCRRCRPPPVAPTTVRAQLLAVTAICPTAIRRTPLPGPRHPSRRPPLVADYHPSPPIDLRRPLTSDPSLSSLQQ</sequence>
<gene>
    <name evidence="2" type="ORF">GUJ93_ZPchr0003g18360</name>
</gene>
<evidence type="ECO:0000256" key="1">
    <source>
        <dbReference type="SAM" id="MobiDB-lite"/>
    </source>
</evidence>
<dbReference type="AlphaFoldDB" id="A0A8J5STN5"/>
<feature type="compositionally biased region" description="Polar residues" evidence="1">
    <location>
        <begin position="145"/>
        <end position="154"/>
    </location>
</feature>